<dbReference type="AlphaFoldDB" id="A0A2G5EE22"/>
<organism evidence="1 2">
    <name type="scientific">Aquilegia coerulea</name>
    <name type="common">Rocky mountain columbine</name>
    <dbReference type="NCBI Taxonomy" id="218851"/>
    <lineage>
        <taxon>Eukaryota</taxon>
        <taxon>Viridiplantae</taxon>
        <taxon>Streptophyta</taxon>
        <taxon>Embryophyta</taxon>
        <taxon>Tracheophyta</taxon>
        <taxon>Spermatophyta</taxon>
        <taxon>Magnoliopsida</taxon>
        <taxon>Ranunculales</taxon>
        <taxon>Ranunculaceae</taxon>
        <taxon>Thalictroideae</taxon>
        <taxon>Aquilegia</taxon>
    </lineage>
</organism>
<evidence type="ECO:0000313" key="1">
    <source>
        <dbReference type="EMBL" id="PIA54004.1"/>
    </source>
</evidence>
<reference evidence="1 2" key="1">
    <citation type="submission" date="2017-09" db="EMBL/GenBank/DDBJ databases">
        <title>WGS assembly of Aquilegia coerulea Goldsmith.</title>
        <authorList>
            <person name="Hodges S."/>
            <person name="Kramer E."/>
            <person name="Nordborg M."/>
            <person name="Tomkins J."/>
            <person name="Borevitz J."/>
            <person name="Derieg N."/>
            <person name="Yan J."/>
            <person name="Mihaltcheva S."/>
            <person name="Hayes R.D."/>
            <person name="Rokhsar D."/>
        </authorList>
    </citation>
    <scope>NUCLEOTIDE SEQUENCE [LARGE SCALE GENOMIC DNA]</scope>
    <source>
        <strain evidence="2">cv. Goldsmith</strain>
    </source>
</reference>
<name>A0A2G5EE22_AQUCA</name>
<evidence type="ECO:0000313" key="2">
    <source>
        <dbReference type="Proteomes" id="UP000230069"/>
    </source>
</evidence>
<dbReference type="InParanoid" id="A0A2G5EE22"/>
<sequence length="77" mass="9137">MMEEELKDSNGTRRKGINILFSFTKLQLNIDTPLEHISHHHSEAFISYQQSSNKEGFLFPYMVNRFLIILYYPPVFL</sequence>
<proteinExistence type="predicted"/>
<dbReference type="Proteomes" id="UP000230069">
    <property type="component" value="Unassembled WGS sequence"/>
</dbReference>
<dbReference type="EMBL" id="KZ305026">
    <property type="protein sequence ID" value="PIA54004.1"/>
    <property type="molecule type" value="Genomic_DNA"/>
</dbReference>
<gene>
    <name evidence="1" type="ORF">AQUCO_00900524v1</name>
</gene>
<protein>
    <submittedName>
        <fullName evidence="1">Uncharacterized protein</fullName>
    </submittedName>
</protein>
<accession>A0A2G5EE22</accession>
<keyword evidence="2" id="KW-1185">Reference proteome</keyword>